<sequence>MEAQVFKEDQIVEVVKFSPDNYNLFVSGGSKGLIKLWDIRTGTVVHEYVRSLGPILDVEFTVDGRHLITSSDVSKSNLSENSIIVWDVSRQVPLSNQVYAEAYTCPCIRCHPLEPYFIAQSNGNYIAIFSTRTQFKLDKYKRYESHGVYGFPIKCNFSLDGRILASGSSDGFIYFYNSKTSKLLKKVKAYEQACIDVVFHPTLPNVVASCSWNGEVSVFHQDCNIS</sequence>
<dbReference type="Pfam" id="PF00400">
    <property type="entry name" value="WD40"/>
    <property type="match status" value="2"/>
</dbReference>
<dbReference type="SUPFAM" id="SSF50978">
    <property type="entry name" value="WD40 repeat-like"/>
    <property type="match status" value="1"/>
</dbReference>
<reference evidence="2" key="2">
    <citation type="journal article" date="2024" name="Plant">
        <title>Genomic evolution and insights into agronomic trait innovations of Sesamum species.</title>
        <authorList>
            <person name="Miao H."/>
            <person name="Wang L."/>
            <person name="Qu L."/>
            <person name="Liu H."/>
            <person name="Sun Y."/>
            <person name="Le M."/>
            <person name="Wang Q."/>
            <person name="Wei S."/>
            <person name="Zheng Y."/>
            <person name="Lin W."/>
            <person name="Duan Y."/>
            <person name="Cao H."/>
            <person name="Xiong S."/>
            <person name="Wang X."/>
            <person name="Wei L."/>
            <person name="Li C."/>
            <person name="Ma Q."/>
            <person name="Ju M."/>
            <person name="Zhao R."/>
            <person name="Li G."/>
            <person name="Mu C."/>
            <person name="Tian Q."/>
            <person name="Mei H."/>
            <person name="Zhang T."/>
            <person name="Gao T."/>
            <person name="Zhang H."/>
        </authorList>
    </citation>
    <scope>NUCLEOTIDE SEQUENCE</scope>
    <source>
        <strain evidence="2">G02</strain>
    </source>
</reference>
<dbReference type="PROSITE" id="PS50082">
    <property type="entry name" value="WD_REPEATS_2"/>
    <property type="match status" value="1"/>
</dbReference>
<dbReference type="PANTHER" id="PTHR44566">
    <property type="entry name" value="TRANSDUCIN/WD40 REPEAT-LIKE SUPERFAMILY PROTEIN"/>
    <property type="match status" value="1"/>
</dbReference>
<protein>
    <submittedName>
        <fullName evidence="2">WD repeat-containing protein 25</fullName>
    </submittedName>
</protein>
<evidence type="ECO:0000256" key="1">
    <source>
        <dbReference type="PROSITE-ProRule" id="PRU00221"/>
    </source>
</evidence>
<feature type="repeat" description="WD" evidence="1">
    <location>
        <begin position="5"/>
        <end position="47"/>
    </location>
</feature>
<dbReference type="EMBL" id="JACGWJ010000028">
    <property type="protein sequence ID" value="KAL0306441.1"/>
    <property type="molecule type" value="Genomic_DNA"/>
</dbReference>
<dbReference type="Gene3D" id="2.130.10.10">
    <property type="entry name" value="YVTN repeat-like/Quinoprotein amine dehydrogenase"/>
    <property type="match status" value="1"/>
</dbReference>
<gene>
    <name evidence="2" type="ORF">Sradi_6061400</name>
</gene>
<dbReference type="SMART" id="SM00320">
    <property type="entry name" value="WD40"/>
    <property type="match status" value="4"/>
</dbReference>
<dbReference type="AlphaFoldDB" id="A0AAW2KJR2"/>
<keyword evidence="1" id="KW-0853">WD repeat</keyword>
<accession>A0AAW2KJR2</accession>
<dbReference type="InterPro" id="IPR015943">
    <property type="entry name" value="WD40/YVTN_repeat-like_dom_sf"/>
</dbReference>
<dbReference type="PANTHER" id="PTHR44566:SF1">
    <property type="entry name" value="WD REPEAT-CONTAINING PROTEIN 25"/>
    <property type="match status" value="1"/>
</dbReference>
<dbReference type="InterPro" id="IPR036322">
    <property type="entry name" value="WD40_repeat_dom_sf"/>
</dbReference>
<dbReference type="InterPro" id="IPR001680">
    <property type="entry name" value="WD40_rpt"/>
</dbReference>
<proteinExistence type="predicted"/>
<organism evidence="2">
    <name type="scientific">Sesamum radiatum</name>
    <name type="common">Black benniseed</name>
    <dbReference type="NCBI Taxonomy" id="300843"/>
    <lineage>
        <taxon>Eukaryota</taxon>
        <taxon>Viridiplantae</taxon>
        <taxon>Streptophyta</taxon>
        <taxon>Embryophyta</taxon>
        <taxon>Tracheophyta</taxon>
        <taxon>Spermatophyta</taxon>
        <taxon>Magnoliopsida</taxon>
        <taxon>eudicotyledons</taxon>
        <taxon>Gunneridae</taxon>
        <taxon>Pentapetalae</taxon>
        <taxon>asterids</taxon>
        <taxon>lamiids</taxon>
        <taxon>Lamiales</taxon>
        <taxon>Pedaliaceae</taxon>
        <taxon>Sesamum</taxon>
    </lineage>
</organism>
<reference evidence="2" key="1">
    <citation type="submission" date="2020-06" db="EMBL/GenBank/DDBJ databases">
        <authorList>
            <person name="Li T."/>
            <person name="Hu X."/>
            <person name="Zhang T."/>
            <person name="Song X."/>
            <person name="Zhang H."/>
            <person name="Dai N."/>
            <person name="Sheng W."/>
            <person name="Hou X."/>
            <person name="Wei L."/>
        </authorList>
    </citation>
    <scope>NUCLEOTIDE SEQUENCE</scope>
    <source>
        <strain evidence="2">G02</strain>
        <tissue evidence="2">Leaf</tissue>
    </source>
</reference>
<comment type="caution">
    <text evidence="2">The sequence shown here is derived from an EMBL/GenBank/DDBJ whole genome shotgun (WGS) entry which is preliminary data.</text>
</comment>
<dbReference type="InterPro" id="IPR053053">
    <property type="entry name" value="WD_repeat_protein"/>
</dbReference>
<evidence type="ECO:0000313" key="2">
    <source>
        <dbReference type="EMBL" id="KAL0306441.1"/>
    </source>
</evidence>
<name>A0AAW2KJR2_SESRA</name>